<protein>
    <submittedName>
        <fullName evidence="1">Uncharacterized protein</fullName>
    </submittedName>
</protein>
<comment type="caution">
    <text evidence="1">The sequence shown here is derived from an EMBL/GenBank/DDBJ whole genome shotgun (WGS) entry which is preliminary data.</text>
</comment>
<reference evidence="1" key="1">
    <citation type="submission" date="2022-03" db="EMBL/GenBank/DDBJ databases">
        <title>Genomic analyses of argali, domestic sheep and their hybrids provide insights into chromosomal evolution, heterosis and genetic basis of agronomic traits.</title>
        <authorList>
            <person name="Li M."/>
        </authorList>
    </citation>
    <scope>NUCLEOTIDE SEQUENCE</scope>
    <source>
        <strain evidence="1">F1 hybrid</strain>
    </source>
</reference>
<name>A0ACB9UI72_9CETA</name>
<evidence type="ECO:0000313" key="1">
    <source>
        <dbReference type="EMBL" id="KAI4571015.1"/>
    </source>
</evidence>
<dbReference type="Proteomes" id="UP001057279">
    <property type="component" value="Linkage Group LG16"/>
</dbReference>
<dbReference type="EMBL" id="CM043041">
    <property type="protein sequence ID" value="KAI4571015.1"/>
    <property type="molecule type" value="Genomic_DNA"/>
</dbReference>
<gene>
    <name evidence="1" type="ORF">MJG53_013121</name>
</gene>
<accession>A0ACB9UI72</accession>
<sequence>MLENYRNLASLGLCLSKPEMISSLEQRKEPWAVKRKSTGGECADSQTLLKTQELPSEKNLSEEALSQEQRTERPPERAVLGEGWAYAAVCEGQSGLVAVTAVATDVSQQPDPAGQSFCRSVVWADRHPGTGGHCASQPDLVSLLERRKAPWTVDGELVRAPCSDN</sequence>
<organism evidence="1 2">
    <name type="scientific">Ovis ammon polii x Ovis aries</name>
    <dbReference type="NCBI Taxonomy" id="2918886"/>
    <lineage>
        <taxon>Eukaryota</taxon>
        <taxon>Metazoa</taxon>
        <taxon>Chordata</taxon>
        <taxon>Craniata</taxon>
        <taxon>Vertebrata</taxon>
        <taxon>Euteleostomi</taxon>
        <taxon>Mammalia</taxon>
        <taxon>Eutheria</taxon>
        <taxon>Laurasiatheria</taxon>
        <taxon>Artiodactyla</taxon>
        <taxon>Ruminantia</taxon>
        <taxon>Pecora</taxon>
        <taxon>Bovidae</taxon>
        <taxon>Caprinae</taxon>
        <taxon>Ovis</taxon>
    </lineage>
</organism>
<evidence type="ECO:0000313" key="2">
    <source>
        <dbReference type="Proteomes" id="UP001057279"/>
    </source>
</evidence>
<keyword evidence="2" id="KW-1185">Reference proteome</keyword>
<proteinExistence type="predicted"/>